<feature type="transmembrane region" description="Helical" evidence="9">
    <location>
        <begin position="7"/>
        <end position="25"/>
    </location>
</feature>
<evidence type="ECO:0000313" key="11">
    <source>
        <dbReference type="Proteomes" id="UP001596107"/>
    </source>
</evidence>
<evidence type="ECO:0000256" key="2">
    <source>
        <dbReference type="ARBA" id="ARBA00022448"/>
    </source>
</evidence>
<dbReference type="SUPFAM" id="SSF103481">
    <property type="entry name" value="Multidrug resistance efflux transporter EmrE"/>
    <property type="match status" value="1"/>
</dbReference>
<proteinExistence type="inferred from homology"/>
<evidence type="ECO:0000256" key="1">
    <source>
        <dbReference type="ARBA" id="ARBA00004651"/>
    </source>
</evidence>
<evidence type="ECO:0000256" key="8">
    <source>
        <dbReference type="RuleBase" id="RU003942"/>
    </source>
</evidence>
<accession>A0ABW0T2G0</accession>
<dbReference type="Gene3D" id="1.10.3730.20">
    <property type="match status" value="1"/>
</dbReference>
<evidence type="ECO:0000256" key="7">
    <source>
        <dbReference type="ARBA" id="ARBA00038032"/>
    </source>
</evidence>
<dbReference type="InterPro" id="IPR000390">
    <property type="entry name" value="Small_drug/metabolite_transptr"/>
</dbReference>
<comment type="subcellular location">
    <subcellularLocation>
        <location evidence="1 8">Cell membrane</location>
        <topology evidence="1 8">Multi-pass membrane protein</topology>
    </subcellularLocation>
</comment>
<keyword evidence="6 9" id="KW-0472">Membrane</keyword>
<reference evidence="11" key="1">
    <citation type="journal article" date="2019" name="Int. J. Syst. Evol. Microbiol.">
        <title>The Global Catalogue of Microorganisms (GCM) 10K type strain sequencing project: providing services to taxonomists for standard genome sequencing and annotation.</title>
        <authorList>
            <consortium name="The Broad Institute Genomics Platform"/>
            <consortium name="The Broad Institute Genome Sequencing Center for Infectious Disease"/>
            <person name="Wu L."/>
            <person name="Ma J."/>
        </authorList>
    </citation>
    <scope>NUCLEOTIDE SEQUENCE [LARGE SCALE GENOMIC DNA]</scope>
    <source>
        <strain evidence="11">JCM 3366</strain>
    </source>
</reference>
<keyword evidence="5 9" id="KW-1133">Transmembrane helix</keyword>
<evidence type="ECO:0000256" key="5">
    <source>
        <dbReference type="ARBA" id="ARBA00022989"/>
    </source>
</evidence>
<feature type="transmembrane region" description="Helical" evidence="9">
    <location>
        <begin position="37"/>
        <end position="55"/>
    </location>
</feature>
<sequence length="114" mass="12299">MKAQTLTYLYLIVAILFEVVATTALKQTAGFTRLAPSLITLIGYAVAFFFLSLTLRTMSVGIVYALWSGAGIVFITAIGWLWFQEALDAPALLGVGLIIAGVLVINLFSKSVMH</sequence>
<dbReference type="EMBL" id="JBHSNB010000001">
    <property type="protein sequence ID" value="MFC5583519.1"/>
    <property type="molecule type" value="Genomic_DNA"/>
</dbReference>
<feature type="transmembrane region" description="Helical" evidence="9">
    <location>
        <begin position="89"/>
        <end position="108"/>
    </location>
</feature>
<protein>
    <submittedName>
        <fullName evidence="10">DMT family transporter</fullName>
    </submittedName>
</protein>
<keyword evidence="4 8" id="KW-0812">Transmembrane</keyword>
<evidence type="ECO:0000256" key="6">
    <source>
        <dbReference type="ARBA" id="ARBA00023136"/>
    </source>
</evidence>
<feature type="transmembrane region" description="Helical" evidence="9">
    <location>
        <begin position="62"/>
        <end position="83"/>
    </location>
</feature>
<evidence type="ECO:0000256" key="9">
    <source>
        <dbReference type="SAM" id="Phobius"/>
    </source>
</evidence>
<keyword evidence="11" id="KW-1185">Reference proteome</keyword>
<evidence type="ECO:0000313" key="10">
    <source>
        <dbReference type="EMBL" id="MFC5583519.1"/>
    </source>
</evidence>
<dbReference type="Pfam" id="PF00893">
    <property type="entry name" value="Multi_Drug_Res"/>
    <property type="match status" value="1"/>
</dbReference>
<keyword evidence="3" id="KW-1003">Cell membrane</keyword>
<dbReference type="Proteomes" id="UP001596107">
    <property type="component" value="Unassembled WGS sequence"/>
</dbReference>
<evidence type="ECO:0000256" key="4">
    <source>
        <dbReference type="ARBA" id="ARBA00022692"/>
    </source>
</evidence>
<dbReference type="InterPro" id="IPR045324">
    <property type="entry name" value="Small_multidrug_res"/>
</dbReference>
<name>A0ABW0T2G0_9HYPH</name>
<evidence type="ECO:0000256" key="3">
    <source>
        <dbReference type="ARBA" id="ARBA00022475"/>
    </source>
</evidence>
<dbReference type="InterPro" id="IPR037185">
    <property type="entry name" value="EmrE-like"/>
</dbReference>
<organism evidence="10 11">
    <name type="scientific">Nitratireductor kimnyeongensis</name>
    <dbReference type="NCBI Taxonomy" id="430679"/>
    <lineage>
        <taxon>Bacteria</taxon>
        <taxon>Pseudomonadati</taxon>
        <taxon>Pseudomonadota</taxon>
        <taxon>Alphaproteobacteria</taxon>
        <taxon>Hyphomicrobiales</taxon>
        <taxon>Phyllobacteriaceae</taxon>
        <taxon>Nitratireductor</taxon>
    </lineage>
</organism>
<dbReference type="RefSeq" id="WP_223020593.1">
    <property type="nucleotide sequence ID" value="NZ_CP078143.1"/>
</dbReference>
<dbReference type="PANTHER" id="PTHR30561:SF1">
    <property type="entry name" value="MULTIDRUG TRANSPORTER EMRE"/>
    <property type="match status" value="1"/>
</dbReference>
<keyword evidence="2" id="KW-0813">Transport</keyword>
<gene>
    <name evidence="10" type="ORF">ACFPOD_00210</name>
</gene>
<dbReference type="PANTHER" id="PTHR30561">
    <property type="entry name" value="SMR FAMILY PROTON-DEPENDENT DRUG EFFLUX TRANSPORTER SUGE"/>
    <property type="match status" value="1"/>
</dbReference>
<comment type="similarity">
    <text evidence="7 8">Belongs to the drug/metabolite transporter (DMT) superfamily. Small multidrug resistance (SMR) (TC 2.A.7.1) family.</text>
</comment>
<comment type="caution">
    <text evidence="10">The sequence shown here is derived from an EMBL/GenBank/DDBJ whole genome shotgun (WGS) entry which is preliminary data.</text>
</comment>